<dbReference type="Gene3D" id="3.90.180.10">
    <property type="entry name" value="Medium-chain alcohol dehydrogenases, catalytic domain"/>
    <property type="match status" value="1"/>
</dbReference>
<evidence type="ECO:0000256" key="1">
    <source>
        <dbReference type="ARBA" id="ARBA00023002"/>
    </source>
</evidence>
<evidence type="ECO:0000256" key="2">
    <source>
        <dbReference type="SAM" id="MobiDB-lite"/>
    </source>
</evidence>
<dbReference type="Pfam" id="PF16884">
    <property type="entry name" value="ADH_N_2"/>
    <property type="match status" value="1"/>
</dbReference>
<dbReference type="STRING" id="49012.A0A0F7SC64"/>
<dbReference type="InterPro" id="IPR011032">
    <property type="entry name" value="GroES-like_sf"/>
</dbReference>
<keyword evidence="6" id="KW-1185">Reference proteome</keyword>
<feature type="region of interest" description="Disordered" evidence="2">
    <location>
        <begin position="9"/>
        <end position="28"/>
    </location>
</feature>
<proteinExistence type="predicted"/>
<accession>A0A0F7SC64</accession>
<dbReference type="CDD" id="cd05288">
    <property type="entry name" value="PGDH"/>
    <property type="match status" value="1"/>
</dbReference>
<reference evidence="4" key="3">
    <citation type="submission" date="2014-06" db="EMBL/GenBank/DDBJ databases">
        <authorList>
            <person name="Ju J."/>
            <person name="Zhang J."/>
        </authorList>
    </citation>
    <scope>NUCLEOTIDE SEQUENCE</scope>
    <source>
        <strain evidence="4">SscI8</strain>
    </source>
</reference>
<evidence type="ECO:0000313" key="6">
    <source>
        <dbReference type="Proteomes" id="UP000242770"/>
    </source>
</evidence>
<organism evidence="5 6">
    <name type="scientific">Sporisorium scitamineum</name>
    <dbReference type="NCBI Taxonomy" id="49012"/>
    <lineage>
        <taxon>Eukaryota</taxon>
        <taxon>Fungi</taxon>
        <taxon>Dikarya</taxon>
        <taxon>Basidiomycota</taxon>
        <taxon>Ustilaginomycotina</taxon>
        <taxon>Ustilaginomycetes</taxon>
        <taxon>Ustilaginales</taxon>
        <taxon>Ustilaginaceae</taxon>
        <taxon>Sporisorium</taxon>
    </lineage>
</organism>
<evidence type="ECO:0000313" key="5">
    <source>
        <dbReference type="EMBL" id="CDW98358.1"/>
    </source>
</evidence>
<name>A0A0F7SC64_9BASI</name>
<reference evidence="6" key="1">
    <citation type="submission" date="2014-06" db="EMBL/GenBank/DDBJ databases">
        <authorList>
            <person name="Berkman P.J."/>
        </authorList>
    </citation>
    <scope>NUCLEOTIDE SEQUENCE [LARGE SCALE GENOMIC DNA]</scope>
</reference>
<dbReference type="InterPro" id="IPR020843">
    <property type="entry name" value="ER"/>
</dbReference>
<sequence>MVTNHQVLFNKVQPTGLPNPGETTTRGSAELDLDTVPLNGGVLTRNIAVSLDPTMRNRMKGNIGYFSPPYVEGKPVTAIGVAEVVRSEVDGFAPGDVVYAWSTGIEEYTIHSASAAAGFRRFDPEQLKNGLSITTYLGAAGMAGMTAYMSLKEIIGDLKPGNKMFVSGAAGAVGQLVVQLCHQAGVKVIASAGSDEKCDFVRSLGADESINYKTEDLPAKLKAFAADTGIHYYYDNVGGEQLEAYIDNAARYGIIVACGYISGYNAEKPEDVVYPKNLFNIVTKELKYQGFLVSSYLPKWLSQFMQEVPKMLAEGKIKNREDVTFGVYGAEDAFLRLFTGENQGKVAVLIDTERAEKWNLKKQMDGAKVWK</sequence>
<dbReference type="OrthoDB" id="809632at2759"/>
<gene>
    <name evidence="5" type="primary">SSCI52980.1</name>
    <name evidence="4" type="ORF">SPSC_03175</name>
</gene>
<dbReference type="GO" id="GO:0016628">
    <property type="term" value="F:oxidoreductase activity, acting on the CH-CH group of donors, NAD or NADP as acceptor"/>
    <property type="evidence" value="ECO:0007669"/>
    <property type="project" value="InterPro"/>
</dbReference>
<keyword evidence="1" id="KW-0560">Oxidoreductase</keyword>
<feature type="domain" description="Enoyl reductase (ER)" evidence="3">
    <location>
        <begin position="27"/>
        <end position="348"/>
    </location>
</feature>
<dbReference type="EMBL" id="LK056665">
    <property type="protein sequence ID" value="CDS82356.1"/>
    <property type="molecule type" value="Genomic_DNA"/>
</dbReference>
<dbReference type="FunFam" id="3.40.50.720:FF:000121">
    <property type="entry name" value="Prostaglandin reductase 2"/>
    <property type="match status" value="1"/>
</dbReference>
<dbReference type="SMART" id="SM00829">
    <property type="entry name" value="PKS_ER"/>
    <property type="match status" value="1"/>
</dbReference>
<dbReference type="PANTHER" id="PTHR43205:SF7">
    <property type="entry name" value="PROSTAGLANDIN REDUCTASE 1"/>
    <property type="match status" value="1"/>
</dbReference>
<dbReference type="SUPFAM" id="SSF50129">
    <property type="entry name" value="GroES-like"/>
    <property type="match status" value="1"/>
</dbReference>
<dbReference type="SUPFAM" id="SSF51735">
    <property type="entry name" value="NAD(P)-binding Rossmann-fold domains"/>
    <property type="match status" value="1"/>
</dbReference>
<dbReference type="Pfam" id="PF00107">
    <property type="entry name" value="ADH_zinc_N"/>
    <property type="match status" value="1"/>
</dbReference>
<evidence type="ECO:0000313" key="4">
    <source>
        <dbReference type="EMBL" id="CDS82356.1"/>
    </source>
</evidence>
<dbReference type="Gene3D" id="3.40.50.720">
    <property type="entry name" value="NAD(P)-binding Rossmann-like Domain"/>
    <property type="match status" value="1"/>
</dbReference>
<dbReference type="EMBL" id="CCFA01003154">
    <property type="protein sequence ID" value="CDW98358.1"/>
    <property type="molecule type" value="Genomic_DNA"/>
</dbReference>
<reference evidence="5" key="2">
    <citation type="submission" date="2014-06" db="EMBL/GenBank/DDBJ databases">
        <authorList>
            <person name="Berkman J.Paul."/>
        </authorList>
    </citation>
    <scope>NUCLEOTIDE SEQUENCE [LARGE SCALE GENOMIC DNA]</scope>
</reference>
<dbReference type="Proteomes" id="UP000242770">
    <property type="component" value="Unassembled WGS sequence"/>
</dbReference>
<dbReference type="InterPro" id="IPR045010">
    <property type="entry name" value="MDR_fam"/>
</dbReference>
<dbReference type="InterPro" id="IPR041694">
    <property type="entry name" value="ADH_N_2"/>
</dbReference>
<dbReference type="InterPro" id="IPR036291">
    <property type="entry name" value="NAD(P)-bd_dom_sf"/>
</dbReference>
<evidence type="ECO:0000259" key="3">
    <source>
        <dbReference type="SMART" id="SM00829"/>
    </source>
</evidence>
<dbReference type="InterPro" id="IPR013149">
    <property type="entry name" value="ADH-like_C"/>
</dbReference>
<dbReference type="AlphaFoldDB" id="A0A0F7SC64"/>
<protein>
    <submittedName>
        <fullName evidence="4">Related to alcohol dehydrogenase</fullName>
    </submittedName>
</protein>
<dbReference type="PANTHER" id="PTHR43205">
    <property type="entry name" value="PROSTAGLANDIN REDUCTASE"/>
    <property type="match status" value="1"/>
</dbReference>